<evidence type="ECO:0000313" key="3">
    <source>
        <dbReference type="Proteomes" id="UP001611450"/>
    </source>
</evidence>
<feature type="domain" description="Transcription regulator PadR N-terminal" evidence="1">
    <location>
        <begin position="14"/>
        <end position="86"/>
    </location>
</feature>
<dbReference type="InterPro" id="IPR036388">
    <property type="entry name" value="WH-like_DNA-bd_sf"/>
</dbReference>
<dbReference type="Proteomes" id="UP001611450">
    <property type="component" value="Unassembled WGS sequence"/>
</dbReference>
<dbReference type="Pfam" id="PF03551">
    <property type="entry name" value="PadR"/>
    <property type="match status" value="1"/>
</dbReference>
<keyword evidence="3" id="KW-1185">Reference proteome</keyword>
<comment type="caution">
    <text evidence="2">The sequence shown here is derived from an EMBL/GenBank/DDBJ whole genome shotgun (WGS) entry which is preliminary data.</text>
</comment>
<evidence type="ECO:0000313" key="2">
    <source>
        <dbReference type="EMBL" id="MFI2324872.1"/>
    </source>
</evidence>
<organism evidence="2 3">
    <name type="scientific">Nocardia beijingensis</name>
    <dbReference type="NCBI Taxonomy" id="95162"/>
    <lineage>
        <taxon>Bacteria</taxon>
        <taxon>Bacillati</taxon>
        <taxon>Actinomycetota</taxon>
        <taxon>Actinomycetes</taxon>
        <taxon>Mycobacteriales</taxon>
        <taxon>Nocardiaceae</taxon>
        <taxon>Nocardia</taxon>
    </lineage>
</organism>
<dbReference type="Gene3D" id="1.10.10.10">
    <property type="entry name" value="Winged helix-like DNA-binding domain superfamily/Winged helix DNA-binding domain"/>
    <property type="match status" value="1"/>
</dbReference>
<name>A0ABW7WPF0_9NOCA</name>
<dbReference type="InterPro" id="IPR005149">
    <property type="entry name" value="Tscrpt_reg_PadR_N"/>
</dbReference>
<dbReference type="SUPFAM" id="SSF46785">
    <property type="entry name" value="Winged helix' DNA-binding domain"/>
    <property type="match status" value="1"/>
</dbReference>
<dbReference type="InterPro" id="IPR052509">
    <property type="entry name" value="Metal_resp_DNA-bind_regulator"/>
</dbReference>
<reference evidence="2 3" key="1">
    <citation type="submission" date="2024-10" db="EMBL/GenBank/DDBJ databases">
        <title>The Natural Products Discovery Center: Release of the First 8490 Sequenced Strains for Exploring Actinobacteria Biosynthetic Diversity.</title>
        <authorList>
            <person name="Kalkreuter E."/>
            <person name="Kautsar S.A."/>
            <person name="Yang D."/>
            <person name="Bader C.D."/>
            <person name="Teijaro C.N."/>
            <person name="Fluegel L."/>
            <person name="Davis C.M."/>
            <person name="Simpson J.R."/>
            <person name="Lauterbach L."/>
            <person name="Steele A.D."/>
            <person name="Gui C."/>
            <person name="Meng S."/>
            <person name="Li G."/>
            <person name="Viehrig K."/>
            <person name="Ye F."/>
            <person name="Su P."/>
            <person name="Kiefer A.F."/>
            <person name="Nichols A."/>
            <person name="Cepeda A.J."/>
            <person name="Yan W."/>
            <person name="Fan B."/>
            <person name="Jiang Y."/>
            <person name="Adhikari A."/>
            <person name="Zheng C.-J."/>
            <person name="Schuster L."/>
            <person name="Cowan T.M."/>
            <person name="Smanski M.J."/>
            <person name="Chevrette M.G."/>
            <person name="De Carvalho L.P.S."/>
            <person name="Shen B."/>
        </authorList>
    </citation>
    <scope>NUCLEOTIDE SEQUENCE [LARGE SCALE GENOMIC DNA]</scope>
    <source>
        <strain evidence="2 3">NPDC019626</strain>
    </source>
</reference>
<dbReference type="PANTHER" id="PTHR33169:SF27">
    <property type="entry name" value="TRANSCRIPTIONAL REGULATOR PADR FAMILY PROTEIN"/>
    <property type="match status" value="1"/>
</dbReference>
<dbReference type="EMBL" id="JBIRXV010000009">
    <property type="protein sequence ID" value="MFI2324872.1"/>
    <property type="molecule type" value="Genomic_DNA"/>
</dbReference>
<proteinExistence type="predicted"/>
<sequence length="189" mass="21366">MPPRSLRSPVTLAVLGLLAEKPRHAYDMRRVIRERGHERALGVKNATLYDVLPRLVDAGWIERADTVRDSNRPERVVYRITDSGVVTLLDWLRAWLSSADLDHNAFTVALAFMFALPKNEVAELVSRRAQQVDAQVAEVEAGLAAAPAVPAIFLTDQSYRQALRRAERDWLRTFADDLRGDRLSWPVPE</sequence>
<protein>
    <submittedName>
        <fullName evidence="2">Helix-turn-helix transcriptional regulator</fullName>
    </submittedName>
</protein>
<dbReference type="RefSeq" id="WP_396948505.1">
    <property type="nucleotide sequence ID" value="NZ_JBIRXV010000009.1"/>
</dbReference>
<accession>A0ABW7WPF0</accession>
<dbReference type="InterPro" id="IPR036390">
    <property type="entry name" value="WH_DNA-bd_sf"/>
</dbReference>
<dbReference type="PANTHER" id="PTHR33169">
    <property type="entry name" value="PADR-FAMILY TRANSCRIPTIONAL REGULATOR"/>
    <property type="match status" value="1"/>
</dbReference>
<gene>
    <name evidence="2" type="ORF">ACH47G_30665</name>
</gene>
<evidence type="ECO:0000259" key="1">
    <source>
        <dbReference type="Pfam" id="PF03551"/>
    </source>
</evidence>